<dbReference type="RefSeq" id="XP_025574287.1">
    <property type="nucleotide sequence ID" value="XM_025717875.1"/>
</dbReference>
<dbReference type="EMBL" id="KZ824443">
    <property type="protein sequence ID" value="RAK99959.1"/>
    <property type="molecule type" value="Genomic_DNA"/>
</dbReference>
<organism evidence="1 2">
    <name type="scientific">Aspergillus ibericus CBS 121593</name>
    <dbReference type="NCBI Taxonomy" id="1448316"/>
    <lineage>
        <taxon>Eukaryota</taxon>
        <taxon>Fungi</taxon>
        <taxon>Dikarya</taxon>
        <taxon>Ascomycota</taxon>
        <taxon>Pezizomycotina</taxon>
        <taxon>Eurotiomycetes</taxon>
        <taxon>Eurotiomycetidae</taxon>
        <taxon>Eurotiales</taxon>
        <taxon>Aspergillaceae</taxon>
        <taxon>Aspergillus</taxon>
        <taxon>Aspergillus subgen. Circumdati</taxon>
    </lineage>
</organism>
<accession>A0A395GX82</accession>
<dbReference type="GeneID" id="37222740"/>
<dbReference type="SUPFAM" id="SSF74853">
    <property type="entry name" value="Lamin A/C globular tail domain"/>
    <property type="match status" value="1"/>
</dbReference>
<evidence type="ECO:0000313" key="1">
    <source>
        <dbReference type="EMBL" id="RAK99959.1"/>
    </source>
</evidence>
<protein>
    <submittedName>
        <fullName evidence="1">Uncharacterized protein</fullName>
    </submittedName>
</protein>
<dbReference type="AlphaFoldDB" id="A0A395GX82"/>
<reference evidence="1 2" key="1">
    <citation type="submission" date="2018-02" db="EMBL/GenBank/DDBJ databases">
        <title>The genomes of Aspergillus section Nigri reveals drivers in fungal speciation.</title>
        <authorList>
            <consortium name="DOE Joint Genome Institute"/>
            <person name="Vesth T.C."/>
            <person name="Nybo J."/>
            <person name="Theobald S."/>
            <person name="Brandl J."/>
            <person name="Frisvad J.C."/>
            <person name="Nielsen K.F."/>
            <person name="Lyhne E.K."/>
            <person name="Kogle M.E."/>
            <person name="Kuo A."/>
            <person name="Riley R."/>
            <person name="Clum A."/>
            <person name="Nolan M."/>
            <person name="Lipzen A."/>
            <person name="Salamov A."/>
            <person name="Henrissat B."/>
            <person name="Wiebenga A."/>
            <person name="De vries R.P."/>
            <person name="Grigoriev I.V."/>
            <person name="Mortensen U.H."/>
            <person name="Andersen M.R."/>
            <person name="Baker S.E."/>
        </authorList>
    </citation>
    <scope>NUCLEOTIDE SEQUENCE [LARGE SCALE GENOMIC DNA]</scope>
    <source>
        <strain evidence="1 2">CBS 121593</strain>
    </source>
</reference>
<proteinExistence type="predicted"/>
<sequence length="349" mass="39377">MPVPDYGVWRAHPVHYNIDHASQDPKSPHLSLYFTETRDKHSDKCHHEYTGSGKEIRGLNRAAINIKSVDKDSRIVYWFNEDLDENHLTDLLADLPRGFHPLGEQQTPDLGLDYIRNNIINIPSGRLLVHDTDTPKNELLDLLEPRMQAAIREHADIYLFGSRSNSNSGSEMHNIHMNQGNMPKYQADDGIFQDGGLIFHFARAKKWIGLFITFTSQSAHTDEQSGHAIGSTTWADFFNEDMKEEHLEGSVAIEEVSVNSRKYQLKNCTEHPLQLASWKIHNSHGEFEKLPSTAKLDAFASEVFEAPKCVLSDQGDNITLLNEKGLKVAGVSYSAQRVKAHSSPLVFAH</sequence>
<keyword evidence="2" id="KW-1185">Reference proteome</keyword>
<dbReference type="InterPro" id="IPR036415">
    <property type="entry name" value="Lamin_tail_dom_sf"/>
</dbReference>
<gene>
    <name evidence="1" type="ORF">BO80DRAFT_409185</name>
</gene>
<dbReference type="STRING" id="1448316.A0A395GX82"/>
<dbReference type="OrthoDB" id="2580841at2759"/>
<dbReference type="Pfam" id="PF10042">
    <property type="entry name" value="DUF2278"/>
    <property type="match status" value="1"/>
</dbReference>
<name>A0A395GX82_9EURO</name>
<evidence type="ECO:0000313" key="2">
    <source>
        <dbReference type="Proteomes" id="UP000249402"/>
    </source>
</evidence>
<dbReference type="InterPro" id="IPR019268">
    <property type="entry name" value="DUF2278"/>
</dbReference>
<dbReference type="Proteomes" id="UP000249402">
    <property type="component" value="Unassembled WGS sequence"/>
</dbReference>
<dbReference type="VEuPathDB" id="FungiDB:BO80DRAFT_409185"/>